<feature type="domain" description="Glycan binding protein Y3-like" evidence="3">
    <location>
        <begin position="71"/>
        <end position="143"/>
    </location>
</feature>
<feature type="chain" id="PRO_5042081494" description="Glycan binding protein Y3-like domain-containing protein" evidence="2">
    <location>
        <begin position="22"/>
        <end position="143"/>
    </location>
</feature>
<reference evidence="4" key="1">
    <citation type="submission" date="2023-03" db="EMBL/GenBank/DDBJ databases">
        <title>Massive genome expansion in bonnet fungi (Mycena s.s.) driven by repeated elements and novel gene families across ecological guilds.</title>
        <authorList>
            <consortium name="Lawrence Berkeley National Laboratory"/>
            <person name="Harder C.B."/>
            <person name="Miyauchi S."/>
            <person name="Viragh M."/>
            <person name="Kuo A."/>
            <person name="Thoen E."/>
            <person name="Andreopoulos B."/>
            <person name="Lu D."/>
            <person name="Skrede I."/>
            <person name="Drula E."/>
            <person name="Henrissat B."/>
            <person name="Morin E."/>
            <person name="Kohler A."/>
            <person name="Barry K."/>
            <person name="LaButti K."/>
            <person name="Morin E."/>
            <person name="Salamov A."/>
            <person name="Lipzen A."/>
            <person name="Mereny Z."/>
            <person name="Hegedus B."/>
            <person name="Baldrian P."/>
            <person name="Stursova M."/>
            <person name="Weitz H."/>
            <person name="Taylor A."/>
            <person name="Grigoriev I.V."/>
            <person name="Nagy L.G."/>
            <person name="Martin F."/>
            <person name="Kauserud H."/>
        </authorList>
    </citation>
    <scope>NUCLEOTIDE SEQUENCE</scope>
    <source>
        <strain evidence="4">CBHHK002</strain>
    </source>
</reference>
<evidence type="ECO:0000313" key="5">
    <source>
        <dbReference type="Proteomes" id="UP001218218"/>
    </source>
</evidence>
<organism evidence="4 5">
    <name type="scientific">Mycena albidolilacea</name>
    <dbReference type="NCBI Taxonomy" id="1033008"/>
    <lineage>
        <taxon>Eukaryota</taxon>
        <taxon>Fungi</taxon>
        <taxon>Dikarya</taxon>
        <taxon>Basidiomycota</taxon>
        <taxon>Agaricomycotina</taxon>
        <taxon>Agaricomycetes</taxon>
        <taxon>Agaricomycetidae</taxon>
        <taxon>Agaricales</taxon>
        <taxon>Marasmiineae</taxon>
        <taxon>Mycenaceae</taxon>
        <taxon>Mycena</taxon>
    </lineage>
</organism>
<keyword evidence="2" id="KW-0732">Signal</keyword>
<keyword evidence="1" id="KW-0812">Transmembrane</keyword>
<keyword evidence="5" id="KW-1185">Reference proteome</keyword>
<comment type="caution">
    <text evidence="4">The sequence shown here is derived from an EMBL/GenBank/DDBJ whole genome shotgun (WGS) entry which is preliminary data.</text>
</comment>
<accession>A0AAD6ZLT8</accession>
<keyword evidence="1" id="KW-0472">Membrane</keyword>
<evidence type="ECO:0000256" key="2">
    <source>
        <dbReference type="SAM" id="SignalP"/>
    </source>
</evidence>
<dbReference type="PROSITE" id="PS51257">
    <property type="entry name" value="PROKAR_LIPOPROTEIN"/>
    <property type="match status" value="1"/>
</dbReference>
<evidence type="ECO:0000256" key="1">
    <source>
        <dbReference type="SAM" id="Phobius"/>
    </source>
</evidence>
<dbReference type="Proteomes" id="UP001218218">
    <property type="component" value="Unassembled WGS sequence"/>
</dbReference>
<dbReference type="EMBL" id="JARIHO010000039">
    <property type="protein sequence ID" value="KAJ7328354.1"/>
    <property type="molecule type" value="Genomic_DNA"/>
</dbReference>
<dbReference type="Pfam" id="PF22803">
    <property type="entry name" value="GBD_Y3"/>
    <property type="match status" value="1"/>
</dbReference>
<gene>
    <name evidence="4" type="ORF">DFH08DRAFT_967493</name>
</gene>
<dbReference type="InterPro" id="IPR054443">
    <property type="entry name" value="Y3-like_dom"/>
</dbReference>
<keyword evidence="1" id="KW-1133">Transmembrane helix</keyword>
<feature type="signal peptide" evidence="2">
    <location>
        <begin position="1"/>
        <end position="21"/>
    </location>
</feature>
<feature type="transmembrane region" description="Helical" evidence="1">
    <location>
        <begin position="54"/>
        <end position="76"/>
    </location>
</feature>
<proteinExistence type="predicted"/>
<name>A0AAD6ZLT8_9AGAR</name>
<evidence type="ECO:0000259" key="3">
    <source>
        <dbReference type="Pfam" id="PF22803"/>
    </source>
</evidence>
<evidence type="ECO:0000313" key="4">
    <source>
        <dbReference type="EMBL" id="KAJ7328354.1"/>
    </source>
</evidence>
<dbReference type="AlphaFoldDB" id="A0AAD6ZLT8"/>
<sequence>MFSKLSNIVVIAAAIVTPVLGTLTCATTGSSFSCAAFIPTFCTALPAVSLPIPPVSQSILIMSFCGLQILSGLSYGRCYNRPGIGRCNFYVANTGSSVPRIPPYSDCVTALNTVAQICTHISGSDQLTSSIFKYTMTPSTGIC</sequence>
<protein>
    <recommendedName>
        <fullName evidence="3">Glycan binding protein Y3-like domain-containing protein</fullName>
    </recommendedName>
</protein>